<organism evidence="1 2">
    <name type="scientific">Glycomyces paridis</name>
    <dbReference type="NCBI Taxonomy" id="2126555"/>
    <lineage>
        <taxon>Bacteria</taxon>
        <taxon>Bacillati</taxon>
        <taxon>Actinomycetota</taxon>
        <taxon>Actinomycetes</taxon>
        <taxon>Glycomycetales</taxon>
        <taxon>Glycomycetaceae</taxon>
        <taxon>Glycomyces</taxon>
    </lineage>
</organism>
<evidence type="ECO:0000313" key="1">
    <source>
        <dbReference type="EMBL" id="THV28755.1"/>
    </source>
</evidence>
<protein>
    <submittedName>
        <fullName evidence="1">Uncharacterized protein</fullName>
    </submittedName>
</protein>
<comment type="caution">
    <text evidence="1">The sequence shown here is derived from an EMBL/GenBank/DDBJ whole genome shotgun (WGS) entry which is preliminary data.</text>
</comment>
<proteinExistence type="predicted"/>
<keyword evidence="2" id="KW-1185">Reference proteome</keyword>
<evidence type="ECO:0000313" key="2">
    <source>
        <dbReference type="Proteomes" id="UP000305792"/>
    </source>
</evidence>
<dbReference type="RefSeq" id="WP_136529862.1">
    <property type="nucleotide sequence ID" value="NZ_STGX01000007.1"/>
</dbReference>
<name>A0A4S8PGM4_9ACTN</name>
<dbReference type="OrthoDB" id="3556300at2"/>
<dbReference type="AlphaFoldDB" id="A0A4S8PGM4"/>
<gene>
    <name evidence="1" type="ORF">E9998_11690</name>
</gene>
<dbReference type="Proteomes" id="UP000305792">
    <property type="component" value="Unassembled WGS sequence"/>
</dbReference>
<dbReference type="EMBL" id="STGX01000007">
    <property type="protein sequence ID" value="THV28755.1"/>
    <property type="molecule type" value="Genomic_DNA"/>
</dbReference>
<accession>A0A4S8PGM4</accession>
<sequence>MLGWTLTILLVFAIAVILGWKHLVARMLGPLPEPEAMPEPVPFERFDTVLMLPSALSTFKFACSVTIWHSVANGLEDEAEARRAAEWEIHQTARAVTSQYSPSVFEFLDLALNDALNAFRKTGRHGLIVRAECAQVKVDPKDLALTRELEQAEYELNMEAQLHVTRMRNAERLGQLLSDPRSAALWWFARHPDRVQELPGIARTMFEIDAVLNHRMFAEPGTAPAAEQPGPTNGEDLDNFLANAGEEKRTLLCNTLAFAYEKLGRPEMAARVRTLADLSGPEPASQHVE</sequence>
<reference evidence="1 2" key="1">
    <citation type="journal article" date="2018" name="Int. J. Syst. Evol. Microbiol.">
        <title>Glycomyces paridis sp. nov., isolated from the medicinal plant Paris polyphylla.</title>
        <authorList>
            <person name="Fang X.M."/>
            <person name="Bai J.L."/>
            <person name="Su J."/>
            <person name="Zhao L.L."/>
            <person name="Liu H.Y."/>
            <person name="Ma B.P."/>
            <person name="Zhang Y.Q."/>
            <person name="Yu L.Y."/>
        </authorList>
    </citation>
    <scope>NUCLEOTIDE SEQUENCE [LARGE SCALE GENOMIC DNA]</scope>
    <source>
        <strain evidence="1 2">CPCC 204357</strain>
    </source>
</reference>